<proteinExistence type="predicted"/>
<dbReference type="OrthoDB" id="525062at2759"/>
<feature type="region of interest" description="Disordered" evidence="1">
    <location>
        <begin position="228"/>
        <end position="253"/>
    </location>
</feature>
<dbReference type="AlphaFoldDB" id="A0A250XN85"/>
<comment type="caution">
    <text evidence="2">The sequence shown here is derived from an EMBL/GenBank/DDBJ whole genome shotgun (WGS) entry which is preliminary data.</text>
</comment>
<gene>
    <name evidence="2" type="ORF">CEUSTIGMA_g11693.t1</name>
</gene>
<feature type="region of interest" description="Disordered" evidence="1">
    <location>
        <begin position="114"/>
        <end position="165"/>
    </location>
</feature>
<keyword evidence="3" id="KW-1185">Reference proteome</keyword>
<evidence type="ECO:0000313" key="3">
    <source>
        <dbReference type="Proteomes" id="UP000232323"/>
    </source>
</evidence>
<accession>A0A250XN85</accession>
<organism evidence="2 3">
    <name type="scientific">Chlamydomonas eustigma</name>
    <dbReference type="NCBI Taxonomy" id="1157962"/>
    <lineage>
        <taxon>Eukaryota</taxon>
        <taxon>Viridiplantae</taxon>
        <taxon>Chlorophyta</taxon>
        <taxon>core chlorophytes</taxon>
        <taxon>Chlorophyceae</taxon>
        <taxon>CS clade</taxon>
        <taxon>Chlamydomonadales</taxon>
        <taxon>Chlamydomonadaceae</taxon>
        <taxon>Chlamydomonas</taxon>
    </lineage>
</organism>
<evidence type="ECO:0000256" key="1">
    <source>
        <dbReference type="SAM" id="MobiDB-lite"/>
    </source>
</evidence>
<sequence length="253" mass="26462">MVLCGAQPVYYTYPAWTFGGPHSRVADGDVIGPGPGDAAAYSTMGSAGPVFGPSTRGLAKSGEPYGDGLLTAYKRPGYLSQEPRQPAYSFGSPYKNNFNSNPGPAAYDASRSLMTAPTSSWGPPPRAARPATAPRTIREERPHPKAKGPSFGLPHQKLRQDPTPGPQDYSYCCGGTCCKACDTYSGATLKGRKPMFYGKVTTVTPGPAAYHTECSTIGVATAACSSGPPKVGKGTHGRTAAVATRTTVRSQRH</sequence>
<dbReference type="EMBL" id="BEGY01000121">
    <property type="protein sequence ID" value="GAX84270.1"/>
    <property type="molecule type" value="Genomic_DNA"/>
</dbReference>
<reference evidence="2 3" key="1">
    <citation type="submission" date="2017-08" db="EMBL/GenBank/DDBJ databases">
        <title>Acidophilic green algal genome provides insights into adaptation to an acidic environment.</title>
        <authorList>
            <person name="Hirooka S."/>
            <person name="Hirose Y."/>
            <person name="Kanesaki Y."/>
            <person name="Higuchi S."/>
            <person name="Fujiwara T."/>
            <person name="Onuma R."/>
            <person name="Era A."/>
            <person name="Ohbayashi R."/>
            <person name="Uzuka A."/>
            <person name="Nozaki H."/>
            <person name="Yoshikawa H."/>
            <person name="Miyagishima S.Y."/>
        </authorList>
    </citation>
    <scope>NUCLEOTIDE SEQUENCE [LARGE SCALE GENOMIC DNA]</scope>
    <source>
        <strain evidence="2 3">NIES-2499</strain>
    </source>
</reference>
<evidence type="ECO:0000313" key="2">
    <source>
        <dbReference type="EMBL" id="GAX84270.1"/>
    </source>
</evidence>
<name>A0A250XN85_9CHLO</name>
<feature type="compositionally biased region" description="Low complexity" evidence="1">
    <location>
        <begin position="238"/>
        <end position="253"/>
    </location>
</feature>
<dbReference type="Proteomes" id="UP000232323">
    <property type="component" value="Unassembled WGS sequence"/>
</dbReference>
<protein>
    <submittedName>
        <fullName evidence="2">Uncharacterized protein</fullName>
    </submittedName>
</protein>